<evidence type="ECO:0000256" key="1">
    <source>
        <dbReference type="SAM" id="Phobius"/>
    </source>
</evidence>
<dbReference type="EMBL" id="RHLK01000001">
    <property type="protein sequence ID" value="MVO98132.1"/>
    <property type="molecule type" value="Genomic_DNA"/>
</dbReference>
<dbReference type="Proteomes" id="UP000490800">
    <property type="component" value="Unassembled WGS sequence"/>
</dbReference>
<keyword evidence="1" id="KW-0812">Transmembrane</keyword>
<organism evidence="2 3">
    <name type="scientific">Paenibacillus lutrae</name>
    <dbReference type="NCBI Taxonomy" id="2078573"/>
    <lineage>
        <taxon>Bacteria</taxon>
        <taxon>Bacillati</taxon>
        <taxon>Bacillota</taxon>
        <taxon>Bacilli</taxon>
        <taxon>Bacillales</taxon>
        <taxon>Paenibacillaceae</taxon>
        <taxon>Paenibacillus</taxon>
    </lineage>
</organism>
<sequence length="229" mass="25997">MSRIQGALNIHLRQIIGWVYVPWGILLASFLVNYTISLALTSKTDFYTGGISSIVVYMFVAGIIAVTQTFPFALNLSIRRKDYFLGTILMISMTSFFTSIVWMLLSGVEVWTNSWGTQLHFFNLPYLNEGSLFQQMILYFLVLINLGILGFGIGSIYQRFGGKGTLLFFAVLFVLSSFLVFIISRQELWVSLFRWFVSHSAFEIALSTIPLTLVYAAITYLLLRRSGVR</sequence>
<feature type="transmembrane region" description="Helical" evidence="1">
    <location>
        <begin position="54"/>
        <end position="76"/>
    </location>
</feature>
<feature type="transmembrane region" description="Helical" evidence="1">
    <location>
        <begin position="83"/>
        <end position="105"/>
    </location>
</feature>
<protein>
    <submittedName>
        <fullName evidence="2">Uncharacterized protein</fullName>
    </submittedName>
</protein>
<evidence type="ECO:0000313" key="3">
    <source>
        <dbReference type="Proteomes" id="UP000490800"/>
    </source>
</evidence>
<evidence type="ECO:0000313" key="2">
    <source>
        <dbReference type="EMBL" id="MVO98132.1"/>
    </source>
</evidence>
<keyword evidence="1" id="KW-0472">Membrane</keyword>
<feature type="transmembrane region" description="Helical" evidence="1">
    <location>
        <begin position="136"/>
        <end position="157"/>
    </location>
</feature>
<proteinExistence type="predicted"/>
<reference evidence="2 3" key="1">
    <citation type="journal article" date="2019" name="Microorganisms">
        <title>Paenibacillus lutrae sp. nov., A Chitinolytic Species Isolated from A River Otter in Castril Natural Park, Granada, Spain.</title>
        <authorList>
            <person name="Rodriguez M."/>
            <person name="Reina J.C."/>
            <person name="Bejar V."/>
            <person name="Llamas I."/>
        </authorList>
    </citation>
    <scope>NUCLEOTIDE SEQUENCE [LARGE SCALE GENOMIC DNA]</scope>
    <source>
        <strain evidence="2 3">N10</strain>
    </source>
</reference>
<keyword evidence="1" id="KW-1133">Transmembrane helix</keyword>
<accession>A0A7X3JXL7</accession>
<gene>
    <name evidence="2" type="ORF">EDM21_00990</name>
</gene>
<feature type="transmembrane region" description="Helical" evidence="1">
    <location>
        <begin position="12"/>
        <end position="34"/>
    </location>
</feature>
<dbReference type="AlphaFoldDB" id="A0A7X3JXL7"/>
<dbReference type="OrthoDB" id="2663350at2"/>
<dbReference type="RefSeq" id="WP_157332034.1">
    <property type="nucleotide sequence ID" value="NZ_RHLK01000001.1"/>
</dbReference>
<feature type="transmembrane region" description="Helical" evidence="1">
    <location>
        <begin position="164"/>
        <end position="184"/>
    </location>
</feature>
<feature type="transmembrane region" description="Helical" evidence="1">
    <location>
        <begin position="204"/>
        <end position="223"/>
    </location>
</feature>
<comment type="caution">
    <text evidence="2">The sequence shown here is derived from an EMBL/GenBank/DDBJ whole genome shotgun (WGS) entry which is preliminary data.</text>
</comment>
<keyword evidence="3" id="KW-1185">Reference proteome</keyword>
<name>A0A7X3JXL7_9BACL</name>